<reference evidence="5" key="2">
    <citation type="submission" date="2019-02" db="EMBL/GenBank/DDBJ databases">
        <title>Opniocepnalus argus Var Kimnra genome.</title>
        <authorList>
            <person name="Zhou C."/>
            <person name="Xiao S."/>
        </authorList>
    </citation>
    <scope>NUCLEOTIDE SEQUENCE [LARGE SCALE GENOMIC DNA]</scope>
</reference>
<gene>
    <name evidence="4" type="ORF">EXN66_Car013799</name>
</gene>
<protein>
    <submittedName>
        <fullName evidence="4">Type-2 ice-structuring protein Type II antifreeze protein</fullName>
    </submittedName>
</protein>
<keyword evidence="5" id="KW-1185">Reference proteome</keyword>
<evidence type="ECO:0000313" key="4">
    <source>
        <dbReference type="EMBL" id="KAF3698118.1"/>
    </source>
</evidence>
<dbReference type="InterPro" id="IPR016186">
    <property type="entry name" value="C-type_lectin-like/link_sf"/>
</dbReference>
<dbReference type="InterPro" id="IPR002353">
    <property type="entry name" value="AntifreezeII"/>
</dbReference>
<keyword evidence="1" id="KW-1015">Disulfide bond</keyword>
<evidence type="ECO:0000256" key="1">
    <source>
        <dbReference type="ARBA" id="ARBA00023157"/>
    </source>
</evidence>
<dbReference type="InterPro" id="IPR050111">
    <property type="entry name" value="C-type_lectin/snaclec_domain"/>
</dbReference>
<dbReference type="InterPro" id="IPR001304">
    <property type="entry name" value="C-type_lectin-like"/>
</dbReference>
<dbReference type="InterPro" id="IPR016187">
    <property type="entry name" value="CTDL_fold"/>
</dbReference>
<keyword evidence="2" id="KW-0732">Signal</keyword>
<dbReference type="SMART" id="SM00034">
    <property type="entry name" value="CLECT"/>
    <property type="match status" value="1"/>
</dbReference>
<reference evidence="4 5" key="1">
    <citation type="submission" date="2019-02" db="EMBL/GenBank/DDBJ databases">
        <title>Opniocepnalus argus genome.</title>
        <authorList>
            <person name="Zhou C."/>
            <person name="Xiao S."/>
        </authorList>
    </citation>
    <scope>NUCLEOTIDE SEQUENCE [LARGE SCALE GENOMIC DNA]</scope>
    <source>
        <strain evidence="4">OARG1902GOOAL</strain>
        <tissue evidence="4">Muscle</tissue>
    </source>
</reference>
<dbReference type="PANTHER" id="PTHR22803">
    <property type="entry name" value="MANNOSE, PHOSPHOLIPASE, LECTIN RECEPTOR RELATED"/>
    <property type="match status" value="1"/>
</dbReference>
<dbReference type="EMBL" id="CM015724">
    <property type="protein sequence ID" value="KAF3698118.1"/>
    <property type="molecule type" value="Genomic_DNA"/>
</dbReference>
<dbReference type="InterPro" id="IPR018378">
    <property type="entry name" value="C-type_lectin_CS"/>
</dbReference>
<organism evidence="4 5">
    <name type="scientific">Channa argus</name>
    <name type="common">Northern snakehead</name>
    <name type="synonym">Ophicephalus argus</name>
    <dbReference type="NCBI Taxonomy" id="215402"/>
    <lineage>
        <taxon>Eukaryota</taxon>
        <taxon>Metazoa</taxon>
        <taxon>Chordata</taxon>
        <taxon>Craniata</taxon>
        <taxon>Vertebrata</taxon>
        <taxon>Euteleostomi</taxon>
        <taxon>Actinopterygii</taxon>
        <taxon>Neopterygii</taxon>
        <taxon>Teleostei</taxon>
        <taxon>Neoteleostei</taxon>
        <taxon>Acanthomorphata</taxon>
        <taxon>Anabantaria</taxon>
        <taxon>Anabantiformes</taxon>
        <taxon>Channoidei</taxon>
        <taxon>Channidae</taxon>
        <taxon>Channa</taxon>
    </lineage>
</organism>
<dbReference type="SUPFAM" id="SSF56436">
    <property type="entry name" value="C-type lectin-like"/>
    <property type="match status" value="1"/>
</dbReference>
<dbReference type="Pfam" id="PF00059">
    <property type="entry name" value="Lectin_C"/>
    <property type="match status" value="1"/>
</dbReference>
<dbReference type="PRINTS" id="PR00356">
    <property type="entry name" value="ANTIFREEZEII"/>
</dbReference>
<dbReference type="Proteomes" id="UP000503349">
    <property type="component" value="Chromosome 13"/>
</dbReference>
<evidence type="ECO:0000256" key="2">
    <source>
        <dbReference type="SAM" id="SignalP"/>
    </source>
</evidence>
<proteinExistence type="predicted"/>
<dbReference type="AlphaFoldDB" id="A0A6G1Q778"/>
<name>A0A6G1Q778_CHAAH</name>
<dbReference type="PROSITE" id="PS50041">
    <property type="entry name" value="C_TYPE_LECTIN_2"/>
    <property type="match status" value="1"/>
</dbReference>
<feature type="signal peptide" evidence="2">
    <location>
        <begin position="1"/>
        <end position="22"/>
    </location>
</feature>
<dbReference type="Gene3D" id="3.10.100.10">
    <property type="entry name" value="Mannose-Binding Protein A, subunit A"/>
    <property type="match status" value="1"/>
</dbReference>
<evidence type="ECO:0000313" key="5">
    <source>
        <dbReference type="Proteomes" id="UP000503349"/>
    </source>
</evidence>
<feature type="chain" id="PRO_5026153439" evidence="2">
    <location>
        <begin position="23"/>
        <end position="179"/>
    </location>
</feature>
<evidence type="ECO:0000259" key="3">
    <source>
        <dbReference type="PROSITE" id="PS50041"/>
    </source>
</evidence>
<sequence>MSAMKILIVCVLGCAMVGLTKAAAPPGEEAKDDKTEKTDLVKRYLFCHSGWTKINGACFKYVSQHLTWAKAEKNCQTMGGHLASVESKKEYLKIQKLTSPNGYRETWIGGSDAQEENVWLWVDGEKFVYTNWCKGEPSNFRGKQHCLAMNHTVKKCWDDVECYFHRPSICARRGWGLVG</sequence>
<dbReference type="OrthoDB" id="441660at2759"/>
<accession>A0A6G1Q778</accession>
<feature type="domain" description="C-type lectin" evidence="3">
    <location>
        <begin position="54"/>
        <end position="171"/>
    </location>
</feature>
<dbReference type="PROSITE" id="PS00615">
    <property type="entry name" value="C_TYPE_LECTIN_1"/>
    <property type="match status" value="1"/>
</dbReference>
<dbReference type="CDD" id="cd00037">
    <property type="entry name" value="CLECT"/>
    <property type="match status" value="1"/>
</dbReference>